<name>A0ABY7PIP8_9BACT</name>
<dbReference type="EMBL" id="CP115396">
    <property type="protein sequence ID" value="WBO83211.1"/>
    <property type="molecule type" value="Genomic_DNA"/>
</dbReference>
<reference evidence="1 2" key="1">
    <citation type="journal article" date="2011" name="Int. J. Syst. Evol. Microbiol.">
        <title>Hymenobacter yonginensis sp. nov., isolated from a mesotrophic artificial lake.</title>
        <authorList>
            <person name="Joung Y."/>
            <person name="Cho S.H."/>
            <person name="Kim H."/>
            <person name="Kim S.B."/>
            <person name="Joh K."/>
        </authorList>
    </citation>
    <scope>NUCLEOTIDE SEQUENCE [LARGE SCALE GENOMIC DNA]</scope>
    <source>
        <strain evidence="1 2">KCTC 22745</strain>
    </source>
</reference>
<organism evidence="1 2">
    <name type="scientific">Hymenobacter yonginensis</name>
    <dbReference type="NCBI Taxonomy" id="748197"/>
    <lineage>
        <taxon>Bacteria</taxon>
        <taxon>Pseudomonadati</taxon>
        <taxon>Bacteroidota</taxon>
        <taxon>Cytophagia</taxon>
        <taxon>Cytophagales</taxon>
        <taxon>Hymenobacteraceae</taxon>
        <taxon>Hymenobacter</taxon>
    </lineage>
</organism>
<keyword evidence="2" id="KW-1185">Reference proteome</keyword>
<protein>
    <recommendedName>
        <fullName evidence="3">ABC transporter domain-containing protein</fullName>
    </recommendedName>
</protein>
<accession>A0ABY7PIP8</accession>
<evidence type="ECO:0008006" key="3">
    <source>
        <dbReference type="Google" id="ProtNLM"/>
    </source>
</evidence>
<dbReference type="RefSeq" id="WP_270125573.1">
    <property type="nucleotide sequence ID" value="NZ_CP115396.1"/>
</dbReference>
<sequence length="55" mass="5833">MAGCNGADKTTTAFSLLQGLLKSRKVIFQGISMVNYTLIEKADSIGMIQARGIIG</sequence>
<gene>
    <name evidence="1" type="ORF">O9Z63_12560</name>
</gene>
<evidence type="ECO:0000313" key="1">
    <source>
        <dbReference type="EMBL" id="WBO83211.1"/>
    </source>
</evidence>
<dbReference type="Proteomes" id="UP001211872">
    <property type="component" value="Chromosome"/>
</dbReference>
<evidence type="ECO:0000313" key="2">
    <source>
        <dbReference type="Proteomes" id="UP001211872"/>
    </source>
</evidence>
<proteinExistence type="predicted"/>